<keyword evidence="4" id="KW-0720">Serine protease</keyword>
<feature type="non-terminal residue" evidence="9">
    <location>
        <position position="1436"/>
    </location>
</feature>
<gene>
    <name evidence="9" type="ORF">TSOC_005596</name>
</gene>
<comment type="caution">
    <text evidence="9">The sequence shown here is derived from an EMBL/GenBank/DDBJ whole genome shotgun (WGS) entry which is preliminary data.</text>
</comment>
<sequence>MLGPPGAWVGQAAVVGTVDGSGLVLLLVLGFCAAAIVLPVCLTVGCTPKPDEQEGDPISLRLMVRLAEADATVKKLLPLLSGLFNSSKLASSGLELLDFEDLDIMREVKSRLREQHAGILDLMLDDFLVTSWPQLDPLSETIPTNAHAHATAAAAAAAAATAGFSTSDVATAAAAATGAAGRRSAQAVNSSQQQLGAADPLEAQQWHLDITRAASAWAITRGGPSGRYRGGDRHWVDLDHPDIRPNLWINLGEIPDNGIDNGGNGERPRAHVSDNSGNFWTSNIMPAYDYALRMGAHIVSCSLGPRSPILQPEADAGAPSGLVLLLVLGFCAAAIVLPVCLTVGCTPKPDEQEGDPISLRLMVRLAEADATVKKLLPLLSGLFNSSKLASSGLELLDFEDLDIMREVKSRLREQHAGRRQALIDPATTASSTTATTTANASDLTAERRAAQATAGLASPASQGSTSAAIGTASASAPVTGSVPVSGVVLSPDQLYRPGRCGSDPDPRPAPSDTGHGTHVAGLVGAVRGNGLGGTGVAPNVKIMVLKVSDNSGNFWTSNIMSAYDYALRMGAHVVSCSFGPRSPILQPTSSDRAQAAQELRLYERAVQPMAQKGVLLVAAAGNEDTDLDQVRNVNMPYLPCTLDLPNVVCVAASNSNNQIWREIASNRWIGTNTGRTTVDIAAPGSRIISTVPGGGATGAYGDKTGSSMATPIVSGAAALVLSVLGASDGNFYQAARARSLLLETGDSRPDLPVISGRTLNAGRAVQAATALAGTGATLLVPMVVDVAAQSSVLLRGLTDSYFRVPPATAAAIAAAASSDATATGTATTNGSVAAVSPMAAGPSSLLGLLPFGGSVRSASTRLSSFKYVGEDVMVAVCGHLKLPEAGQYGVRLATTSPLARLAVTVGQRQLVWQAGGVREAVLQVPQPGWYNFELLYANSVQSLELSWALPSSPRTFGSLPDGYLGTGSMARSTAPAHAPASLPVPGAVPSGFQVLWQPVASAPATFPGSDAEEAGVVDGPTTGSWDGGLLVTLDAERFYPYSSIVEDVSYTSSGALAGAMAGGGGGTSAVAAGGAVYGLALAHIRALTASPQLQFRVTCSFCSLYVGDMLVLEVLDPANPAAGPLATRLSSCLTLGPTASTPAPAPPLPSAAGARRTTATYPLQLRFATPNASVAALVLQWAPCNSSLATFAPLAPLLAGGLWYREPAAPPPPAAAAGGGIATTVPAAASTPPPPSMQCDAWNSSAVAIPLPGTVVVLPRPEEVAPAYSFRLPSPNASFLPCPGPIGTFCPSGANLTFRIADLYPALLRSAEPLYVRCWAWWSSSFRGGLLTVRSSGTLNTAVYVAGQRNLLVLLPNYRRAVYQVFYSVANNPQLIANRQPSAPNTTSLAGGYRQLLALEWHGVAPTARLSVMDGSMDGMLMNATLLVANMFAPAA</sequence>
<dbReference type="SUPFAM" id="SSF52743">
    <property type="entry name" value="Subtilisin-like"/>
    <property type="match status" value="2"/>
</dbReference>
<evidence type="ECO:0000259" key="8">
    <source>
        <dbReference type="Pfam" id="PF00082"/>
    </source>
</evidence>
<proteinExistence type="inferred from homology"/>
<dbReference type="Proteomes" id="UP000236333">
    <property type="component" value="Unassembled WGS sequence"/>
</dbReference>
<dbReference type="EMBL" id="PGGS01000155">
    <property type="protein sequence ID" value="PNH07896.1"/>
    <property type="molecule type" value="Genomic_DNA"/>
</dbReference>
<keyword evidence="7" id="KW-1133">Transmembrane helix</keyword>
<dbReference type="InterPro" id="IPR015500">
    <property type="entry name" value="Peptidase_S8_subtilisin-rel"/>
</dbReference>
<feature type="domain" description="Peptidase S8/S53" evidence="8">
    <location>
        <begin position="504"/>
        <end position="745"/>
    </location>
</feature>
<feature type="region of interest" description="Disordered" evidence="6">
    <location>
        <begin position="415"/>
        <end position="443"/>
    </location>
</feature>
<dbReference type="PANTHER" id="PTHR43399:SF4">
    <property type="entry name" value="CELL WALL-ASSOCIATED PROTEASE"/>
    <property type="match status" value="1"/>
</dbReference>
<reference evidence="9 10" key="1">
    <citation type="journal article" date="2017" name="Mol. Biol. Evol.">
        <title>The 4-celled Tetrabaena socialis nuclear genome reveals the essential components for genetic control of cell number at the origin of multicellularity in the volvocine lineage.</title>
        <authorList>
            <person name="Featherston J."/>
            <person name="Arakaki Y."/>
            <person name="Hanschen E.R."/>
            <person name="Ferris P.J."/>
            <person name="Michod R.E."/>
            <person name="Olson B.J.S.C."/>
            <person name="Nozaki H."/>
            <person name="Durand P.M."/>
        </authorList>
    </citation>
    <scope>NUCLEOTIDE SEQUENCE [LARGE SCALE GENOMIC DNA]</scope>
    <source>
        <strain evidence="9 10">NIES-571</strain>
    </source>
</reference>
<evidence type="ECO:0000256" key="7">
    <source>
        <dbReference type="SAM" id="Phobius"/>
    </source>
</evidence>
<evidence type="ECO:0000256" key="1">
    <source>
        <dbReference type="ARBA" id="ARBA00011073"/>
    </source>
</evidence>
<dbReference type="Pfam" id="PF00082">
    <property type="entry name" value="Peptidase_S8"/>
    <property type="match status" value="1"/>
</dbReference>
<dbReference type="PANTHER" id="PTHR43399">
    <property type="entry name" value="SUBTILISIN-RELATED"/>
    <property type="match status" value="1"/>
</dbReference>
<keyword evidence="10" id="KW-1185">Reference proteome</keyword>
<comment type="caution">
    <text evidence="5">Lacks conserved residue(s) required for the propagation of feature annotation.</text>
</comment>
<dbReference type="OrthoDB" id="371436at2759"/>
<evidence type="ECO:0000256" key="6">
    <source>
        <dbReference type="SAM" id="MobiDB-lite"/>
    </source>
</evidence>
<dbReference type="PROSITE" id="PS51892">
    <property type="entry name" value="SUBTILASE"/>
    <property type="match status" value="1"/>
</dbReference>
<dbReference type="Gene3D" id="3.40.50.200">
    <property type="entry name" value="Peptidase S8/S53 domain"/>
    <property type="match status" value="1"/>
</dbReference>
<keyword evidence="7" id="KW-0472">Membrane</keyword>
<dbReference type="GO" id="GO:0006508">
    <property type="term" value="P:proteolysis"/>
    <property type="evidence" value="ECO:0007669"/>
    <property type="project" value="UniProtKB-KW"/>
</dbReference>
<keyword evidence="2" id="KW-0645">Protease</keyword>
<dbReference type="InterPro" id="IPR036852">
    <property type="entry name" value="Peptidase_S8/S53_dom_sf"/>
</dbReference>
<organism evidence="9 10">
    <name type="scientific">Tetrabaena socialis</name>
    <dbReference type="NCBI Taxonomy" id="47790"/>
    <lineage>
        <taxon>Eukaryota</taxon>
        <taxon>Viridiplantae</taxon>
        <taxon>Chlorophyta</taxon>
        <taxon>core chlorophytes</taxon>
        <taxon>Chlorophyceae</taxon>
        <taxon>CS clade</taxon>
        <taxon>Chlamydomonadales</taxon>
        <taxon>Tetrabaenaceae</taxon>
        <taxon>Tetrabaena</taxon>
    </lineage>
</organism>
<dbReference type="InterPro" id="IPR000209">
    <property type="entry name" value="Peptidase_S8/S53_dom"/>
</dbReference>
<evidence type="ECO:0000256" key="2">
    <source>
        <dbReference type="ARBA" id="ARBA00022670"/>
    </source>
</evidence>
<evidence type="ECO:0000313" key="9">
    <source>
        <dbReference type="EMBL" id="PNH07896.1"/>
    </source>
</evidence>
<protein>
    <submittedName>
        <fullName evidence="9">Subtilisin NAT</fullName>
    </submittedName>
</protein>
<comment type="similarity">
    <text evidence="1 5">Belongs to the peptidase S8 family.</text>
</comment>
<evidence type="ECO:0000256" key="3">
    <source>
        <dbReference type="ARBA" id="ARBA00022801"/>
    </source>
</evidence>
<feature type="compositionally biased region" description="Low complexity" evidence="6">
    <location>
        <begin position="426"/>
        <end position="443"/>
    </location>
</feature>
<evidence type="ECO:0000256" key="4">
    <source>
        <dbReference type="ARBA" id="ARBA00022825"/>
    </source>
</evidence>
<keyword evidence="3" id="KW-0378">Hydrolase</keyword>
<feature type="transmembrane region" description="Helical" evidence="7">
    <location>
        <begin position="20"/>
        <end position="42"/>
    </location>
</feature>
<evidence type="ECO:0000256" key="5">
    <source>
        <dbReference type="PROSITE-ProRule" id="PRU01240"/>
    </source>
</evidence>
<dbReference type="GO" id="GO:0004252">
    <property type="term" value="F:serine-type endopeptidase activity"/>
    <property type="evidence" value="ECO:0007669"/>
    <property type="project" value="InterPro"/>
</dbReference>
<dbReference type="PRINTS" id="PR00723">
    <property type="entry name" value="SUBTILISIN"/>
</dbReference>
<dbReference type="PROSITE" id="PS00137">
    <property type="entry name" value="SUBTILASE_HIS"/>
    <property type="match status" value="1"/>
</dbReference>
<evidence type="ECO:0000313" key="10">
    <source>
        <dbReference type="Proteomes" id="UP000236333"/>
    </source>
</evidence>
<name>A0A2J8A5U2_9CHLO</name>
<accession>A0A2J8A5U2</accession>
<dbReference type="InterPro" id="IPR051048">
    <property type="entry name" value="Peptidase_S8/S53_subtilisin"/>
</dbReference>
<feature type="transmembrane region" description="Helical" evidence="7">
    <location>
        <begin position="322"/>
        <end position="344"/>
    </location>
</feature>
<keyword evidence="7" id="KW-0812">Transmembrane</keyword>
<feature type="region of interest" description="Disordered" evidence="6">
    <location>
        <begin position="493"/>
        <end position="515"/>
    </location>
</feature>
<dbReference type="InterPro" id="IPR022398">
    <property type="entry name" value="Peptidase_S8_His-AS"/>
</dbReference>